<keyword evidence="2" id="KW-1133">Transmembrane helix</keyword>
<dbReference type="InterPro" id="IPR035437">
    <property type="entry name" value="SNase_OB-fold_sf"/>
</dbReference>
<keyword evidence="2" id="KW-0472">Membrane</keyword>
<keyword evidence="2" id="KW-0812">Transmembrane</keyword>
<dbReference type="InterPro" id="IPR004087">
    <property type="entry name" value="KH_dom"/>
</dbReference>
<organism evidence="4 5">
    <name type="scientific">Trichogramma kaykai</name>
    <dbReference type="NCBI Taxonomy" id="54128"/>
    <lineage>
        <taxon>Eukaryota</taxon>
        <taxon>Metazoa</taxon>
        <taxon>Ecdysozoa</taxon>
        <taxon>Arthropoda</taxon>
        <taxon>Hexapoda</taxon>
        <taxon>Insecta</taxon>
        <taxon>Pterygota</taxon>
        <taxon>Neoptera</taxon>
        <taxon>Endopterygota</taxon>
        <taxon>Hymenoptera</taxon>
        <taxon>Apocrita</taxon>
        <taxon>Proctotrupomorpha</taxon>
        <taxon>Chalcidoidea</taxon>
        <taxon>Trichogrammatidae</taxon>
        <taxon>Trichogramma</taxon>
    </lineage>
</organism>
<reference evidence="4 5" key="1">
    <citation type="journal article" date="2024" name="bioRxiv">
        <title>A reference genome for Trichogramma kaykai: A tiny desert-dwelling parasitoid wasp with competing sex-ratio distorters.</title>
        <authorList>
            <person name="Culotta J."/>
            <person name="Lindsey A.R."/>
        </authorList>
    </citation>
    <scope>NUCLEOTIDE SEQUENCE [LARGE SCALE GENOMIC DNA]</scope>
    <source>
        <strain evidence="4 5">KSX58</strain>
    </source>
</reference>
<dbReference type="InterPro" id="IPR004088">
    <property type="entry name" value="KH_dom_type_1"/>
</dbReference>
<evidence type="ECO:0000256" key="1">
    <source>
        <dbReference type="PROSITE-ProRule" id="PRU00117"/>
    </source>
</evidence>
<dbReference type="InterPro" id="IPR036612">
    <property type="entry name" value="KH_dom_type_1_sf"/>
</dbReference>
<dbReference type="Pfam" id="PF00567">
    <property type="entry name" value="TUDOR"/>
    <property type="match status" value="1"/>
</dbReference>
<dbReference type="SUPFAM" id="SSF63748">
    <property type="entry name" value="Tudor/PWWP/MBT"/>
    <property type="match status" value="1"/>
</dbReference>
<dbReference type="CDD" id="cd00105">
    <property type="entry name" value="KH-I"/>
    <property type="match status" value="2"/>
</dbReference>
<name>A0ABD2XPR2_9HYME</name>
<dbReference type="GO" id="GO:0010468">
    <property type="term" value="P:regulation of gene expression"/>
    <property type="evidence" value="ECO:0007669"/>
    <property type="project" value="UniProtKB-ARBA"/>
</dbReference>
<dbReference type="Gene3D" id="3.30.1370.10">
    <property type="entry name" value="K Homology domain, type 1"/>
    <property type="match status" value="2"/>
</dbReference>
<accession>A0ABD2XPR2</accession>
<feature type="domain" description="Tudor" evidence="3">
    <location>
        <begin position="290"/>
        <end position="346"/>
    </location>
</feature>
<dbReference type="AlphaFoldDB" id="A0ABD2XPR2"/>
<evidence type="ECO:0000256" key="2">
    <source>
        <dbReference type="SAM" id="Phobius"/>
    </source>
</evidence>
<dbReference type="PANTHER" id="PTHR22948:SF29">
    <property type="entry name" value="FI02030P-RELATED"/>
    <property type="match status" value="1"/>
</dbReference>
<sequence>MRISPERFLLPLFVSFTLSTAGVAILYYLNKKIEDEKRKNKGKYCRTISLPKEHIPIVIGRGGTTLTNIQTSTHTVIEFAPAEVSSSHQDCIIKGKKEDVDLAEEKIHSIIKSKPKIESHHEIVPYSTVTLLEERNGQLLHAIQTETNVKIIIEKIPTTSTSCQWRLTIKGTSEQISNAILTIETEKELLNRQNEDIIANISGSITNISSSISNTNSPTSLSSRNTSGIFDDFCALDLNLTQIFFGGIKNPSQFYVQMLSRTNNDFKNLTEEMDQYYKNEKNRDSHKIDKLEVGKMVVCKVSGYWMRAEVIKDHPSYAELFYIDFGFDSRIDKKDIYELRTDFLSLQKQAIECCLDGIKPW</sequence>
<evidence type="ECO:0000313" key="5">
    <source>
        <dbReference type="Proteomes" id="UP001627154"/>
    </source>
</evidence>
<dbReference type="PROSITE" id="PS50084">
    <property type="entry name" value="KH_TYPE_1"/>
    <property type="match status" value="2"/>
</dbReference>
<proteinExistence type="predicted"/>
<keyword evidence="5" id="KW-1185">Reference proteome</keyword>
<dbReference type="GO" id="GO:0003723">
    <property type="term" value="F:RNA binding"/>
    <property type="evidence" value="ECO:0007669"/>
    <property type="project" value="UniProtKB-UniRule"/>
</dbReference>
<dbReference type="SUPFAM" id="SSF54791">
    <property type="entry name" value="Eukaryotic type KH-domain (KH-domain type I)"/>
    <property type="match status" value="2"/>
</dbReference>
<dbReference type="Pfam" id="PF00013">
    <property type="entry name" value="KH_1"/>
    <property type="match status" value="1"/>
</dbReference>
<keyword evidence="1" id="KW-0694">RNA-binding</keyword>
<dbReference type="InterPro" id="IPR050621">
    <property type="entry name" value="Tudor_domain_containing"/>
</dbReference>
<comment type="caution">
    <text evidence="4">The sequence shown here is derived from an EMBL/GenBank/DDBJ whole genome shotgun (WGS) entry which is preliminary data.</text>
</comment>
<dbReference type="PROSITE" id="PS50304">
    <property type="entry name" value="TUDOR"/>
    <property type="match status" value="1"/>
</dbReference>
<evidence type="ECO:0000259" key="3">
    <source>
        <dbReference type="PROSITE" id="PS50304"/>
    </source>
</evidence>
<dbReference type="GO" id="GO:0005739">
    <property type="term" value="C:mitochondrion"/>
    <property type="evidence" value="ECO:0007669"/>
    <property type="project" value="UniProtKB-ARBA"/>
</dbReference>
<dbReference type="InterPro" id="IPR002999">
    <property type="entry name" value="Tudor"/>
</dbReference>
<dbReference type="SMART" id="SM00333">
    <property type="entry name" value="TUDOR"/>
    <property type="match status" value="1"/>
</dbReference>
<protein>
    <recommendedName>
        <fullName evidence="3">Tudor domain-containing protein</fullName>
    </recommendedName>
</protein>
<dbReference type="PANTHER" id="PTHR22948">
    <property type="entry name" value="TUDOR DOMAIN CONTAINING PROTEIN"/>
    <property type="match status" value="1"/>
</dbReference>
<gene>
    <name evidence="4" type="ORF">TKK_000608</name>
</gene>
<dbReference type="Proteomes" id="UP001627154">
    <property type="component" value="Unassembled WGS sequence"/>
</dbReference>
<dbReference type="Gene3D" id="2.30.30.140">
    <property type="match status" value="1"/>
</dbReference>
<dbReference type="SMART" id="SM00322">
    <property type="entry name" value="KH"/>
    <property type="match status" value="2"/>
</dbReference>
<feature type="transmembrane region" description="Helical" evidence="2">
    <location>
        <begin position="12"/>
        <end position="29"/>
    </location>
</feature>
<dbReference type="EMBL" id="JBJJXI010000011">
    <property type="protein sequence ID" value="KAL3407347.1"/>
    <property type="molecule type" value="Genomic_DNA"/>
</dbReference>
<dbReference type="Gene3D" id="2.40.50.90">
    <property type="match status" value="1"/>
</dbReference>
<evidence type="ECO:0000313" key="4">
    <source>
        <dbReference type="EMBL" id="KAL3407347.1"/>
    </source>
</evidence>